<accession>A0AAE9L626</accession>
<proteinExistence type="predicted"/>
<dbReference type="EMBL" id="CP097331">
    <property type="protein sequence ID" value="URF07919.1"/>
    <property type="molecule type" value="Genomic_DNA"/>
</dbReference>
<dbReference type="RefSeq" id="WP_246118931.1">
    <property type="nucleotide sequence ID" value="NZ_CP097331.1"/>
</dbReference>
<keyword evidence="1" id="KW-0648">Protein biosynthesis</keyword>
<organism evidence="1 2">
    <name type="scientific">Cupriavidus campinensis</name>
    <dbReference type="NCBI Taxonomy" id="151783"/>
    <lineage>
        <taxon>Bacteria</taxon>
        <taxon>Pseudomonadati</taxon>
        <taxon>Pseudomonadota</taxon>
        <taxon>Betaproteobacteria</taxon>
        <taxon>Burkholderiales</taxon>
        <taxon>Burkholderiaceae</taxon>
        <taxon>Cupriavidus</taxon>
    </lineage>
</organism>
<reference evidence="1" key="2">
    <citation type="submission" date="2022-05" db="EMBL/GenBank/DDBJ databases">
        <authorList>
            <person name="Kunte H.-J."/>
        </authorList>
    </citation>
    <scope>NUCLEOTIDE SEQUENCE</scope>
    <source>
        <strain evidence="1">G5</strain>
    </source>
</reference>
<keyword evidence="1" id="KW-0396">Initiation factor</keyword>
<dbReference type="KEGG" id="ccam:M5D45_22435"/>
<reference evidence="1" key="1">
    <citation type="journal article" date="2022" name="Microbiol. Resour. Announc.">
        <title>Genome Sequence of Cupriavidus campinensis Strain G5, a Member of a Bacterial Consortium Capable of Polyethylene Degradation.</title>
        <authorList>
            <person name="Schneider B."/>
            <person name="Pfeiffer F."/>
            <person name="Dyall-Smith M."/>
            <person name="Kunte H.J."/>
        </authorList>
    </citation>
    <scope>NUCLEOTIDE SEQUENCE</scope>
    <source>
        <strain evidence="1">G5</strain>
    </source>
</reference>
<name>A0AAE9L626_9BURK</name>
<dbReference type="Proteomes" id="UP001056132">
    <property type="component" value="Chromosome 2"/>
</dbReference>
<dbReference type="AlphaFoldDB" id="A0AAE9L626"/>
<dbReference type="GO" id="GO:0003743">
    <property type="term" value="F:translation initiation factor activity"/>
    <property type="evidence" value="ECO:0007669"/>
    <property type="project" value="UniProtKB-KW"/>
</dbReference>
<gene>
    <name evidence="1" type="ORF">M5D45_22435</name>
</gene>
<evidence type="ECO:0000313" key="1">
    <source>
        <dbReference type="EMBL" id="URF07919.1"/>
    </source>
</evidence>
<protein>
    <submittedName>
        <fullName evidence="1">Translation initiation factor 1</fullName>
    </submittedName>
</protein>
<sequence length="97" mass="10549">MNHPAPDEAIMSATSANDEWEIMHLTPAGWMDGSYRHEPGEAVDIAAPADDVLTVRRHVSATYGGPCRVVEDRTPRTEDMALIEQLLTKFGAPGFGV</sequence>
<evidence type="ECO:0000313" key="2">
    <source>
        <dbReference type="Proteomes" id="UP001056132"/>
    </source>
</evidence>